<feature type="non-terminal residue" evidence="1">
    <location>
        <position position="1"/>
    </location>
</feature>
<reference evidence="2" key="1">
    <citation type="journal article" date="2017" name="Nat. Commun.">
        <title>The North American bullfrog draft genome provides insight into hormonal regulation of long noncoding RNA.</title>
        <authorList>
            <person name="Hammond S.A."/>
            <person name="Warren R.L."/>
            <person name="Vandervalk B.P."/>
            <person name="Kucuk E."/>
            <person name="Khan H."/>
            <person name="Gibb E.A."/>
            <person name="Pandoh P."/>
            <person name="Kirk H."/>
            <person name="Zhao Y."/>
            <person name="Jones M."/>
            <person name="Mungall A.J."/>
            <person name="Coope R."/>
            <person name="Pleasance S."/>
            <person name="Moore R.A."/>
            <person name="Holt R.A."/>
            <person name="Round J.M."/>
            <person name="Ohora S."/>
            <person name="Walle B.V."/>
            <person name="Veldhoen N."/>
            <person name="Helbing C.C."/>
            <person name="Birol I."/>
        </authorList>
    </citation>
    <scope>NUCLEOTIDE SEQUENCE [LARGE SCALE GENOMIC DNA]</scope>
</reference>
<protein>
    <submittedName>
        <fullName evidence="1">Uncharacterized protein</fullName>
    </submittedName>
</protein>
<dbReference type="GO" id="GO:0005886">
    <property type="term" value="C:plasma membrane"/>
    <property type="evidence" value="ECO:0007669"/>
    <property type="project" value="TreeGrafter"/>
</dbReference>
<dbReference type="SUPFAM" id="SSF52047">
    <property type="entry name" value="RNI-like"/>
    <property type="match status" value="1"/>
</dbReference>
<evidence type="ECO:0000313" key="1">
    <source>
        <dbReference type="EMBL" id="PIO37515.1"/>
    </source>
</evidence>
<dbReference type="AlphaFoldDB" id="A0A2G9SBS3"/>
<dbReference type="GO" id="GO:0034315">
    <property type="term" value="P:regulation of Arp2/3 complex-mediated actin nucleation"/>
    <property type="evidence" value="ECO:0007669"/>
    <property type="project" value="TreeGrafter"/>
</dbReference>
<dbReference type="GO" id="GO:0016477">
    <property type="term" value="P:cell migration"/>
    <property type="evidence" value="ECO:0007669"/>
    <property type="project" value="TreeGrafter"/>
</dbReference>
<dbReference type="Proteomes" id="UP000228934">
    <property type="component" value="Unassembled WGS sequence"/>
</dbReference>
<dbReference type="Pfam" id="PF13516">
    <property type="entry name" value="LRR_6"/>
    <property type="match status" value="1"/>
</dbReference>
<accession>A0A2G9SBS3</accession>
<dbReference type="Gene3D" id="3.80.10.10">
    <property type="entry name" value="Ribonuclease Inhibitor"/>
    <property type="match status" value="2"/>
</dbReference>
<keyword evidence="2" id="KW-1185">Reference proteome</keyword>
<dbReference type="InterPro" id="IPR051279">
    <property type="entry name" value="PP1-Reg/Actin-Interact_Protein"/>
</dbReference>
<dbReference type="GO" id="GO:0030027">
    <property type="term" value="C:lamellipodium"/>
    <property type="evidence" value="ECO:0007669"/>
    <property type="project" value="TreeGrafter"/>
</dbReference>
<dbReference type="InterPro" id="IPR032675">
    <property type="entry name" value="LRR_dom_sf"/>
</dbReference>
<gene>
    <name evidence="1" type="ORF">AB205_0139050</name>
</gene>
<name>A0A2G9SBS3_AQUCT</name>
<proteinExistence type="predicted"/>
<dbReference type="SMART" id="SM00368">
    <property type="entry name" value="LRR_RI"/>
    <property type="match status" value="2"/>
</dbReference>
<dbReference type="PANTHER" id="PTHR24112:SF43">
    <property type="entry name" value="CAPPING PROTEIN, ARP2_3 AND MYOSIN-I LINKER PROTEIN 3"/>
    <property type="match status" value="1"/>
</dbReference>
<sequence>ILSPSNRCLVRRQYPESADSSRNSSPNSDIAGLPATTGICGGFSETYAALCDYNGVCCREEVQWDVDMIYHSQDSREFNLQDFSHLESRDLALVVAALAYNQYFLRLQAANLKLGSEVTEQILHCVGRSQHLEELILEDCGLRADFALRLASVLADNSASSLHSLNLSHNPLEDRGISALSQQFLYFHAGLRSLNLSKTNITSRDIRGIGSWLLLLRTPETLPSVEKFFGSSLSLSHISLSGTKVPPELLRAMLQGLCSNTHLQDVHLDLSSCEGIKLGWGKGRWNAQIMNTSQRN</sequence>
<dbReference type="EMBL" id="KV926982">
    <property type="protein sequence ID" value="PIO37515.1"/>
    <property type="molecule type" value="Genomic_DNA"/>
</dbReference>
<dbReference type="OrthoDB" id="18598at2759"/>
<evidence type="ECO:0000313" key="2">
    <source>
        <dbReference type="Proteomes" id="UP000228934"/>
    </source>
</evidence>
<organism evidence="1 2">
    <name type="scientific">Aquarana catesbeiana</name>
    <name type="common">American bullfrog</name>
    <name type="synonym">Rana catesbeiana</name>
    <dbReference type="NCBI Taxonomy" id="8400"/>
    <lineage>
        <taxon>Eukaryota</taxon>
        <taxon>Metazoa</taxon>
        <taxon>Chordata</taxon>
        <taxon>Craniata</taxon>
        <taxon>Vertebrata</taxon>
        <taxon>Euteleostomi</taxon>
        <taxon>Amphibia</taxon>
        <taxon>Batrachia</taxon>
        <taxon>Anura</taxon>
        <taxon>Neobatrachia</taxon>
        <taxon>Ranoidea</taxon>
        <taxon>Ranidae</taxon>
        <taxon>Aquarana</taxon>
    </lineage>
</organism>
<dbReference type="PANTHER" id="PTHR24112">
    <property type="entry name" value="LEUCINE-RICH REPEAT, ISOFORM F-RELATED"/>
    <property type="match status" value="1"/>
</dbReference>
<dbReference type="InterPro" id="IPR001611">
    <property type="entry name" value="Leu-rich_rpt"/>
</dbReference>